<reference evidence="7 8" key="1">
    <citation type="submission" date="2019-03" db="EMBL/GenBank/DDBJ databases">
        <title>Genomic Encyclopedia of Type Strains, Phase IV (KMG-IV): sequencing the most valuable type-strain genomes for metagenomic binning, comparative biology and taxonomic classification.</title>
        <authorList>
            <person name="Goeker M."/>
        </authorList>
    </citation>
    <scope>NUCLEOTIDE SEQUENCE [LARGE SCALE GENOMIC DNA]</scope>
    <source>
        <strain evidence="7 8">DSM 18063</strain>
    </source>
</reference>
<feature type="transmembrane region" description="Helical" evidence="6">
    <location>
        <begin position="317"/>
        <end position="335"/>
    </location>
</feature>
<evidence type="ECO:0000256" key="3">
    <source>
        <dbReference type="ARBA" id="ARBA00022692"/>
    </source>
</evidence>
<dbReference type="PANTHER" id="PTHR33529">
    <property type="entry name" value="SLR0882 PROTEIN-RELATED"/>
    <property type="match status" value="1"/>
</dbReference>
<comment type="caution">
    <text evidence="7">The sequence shown here is derived from an EMBL/GenBank/DDBJ whole genome shotgun (WGS) entry which is preliminary data.</text>
</comment>
<organism evidence="7 8">
    <name type="scientific">Rhodovulum marinum</name>
    <dbReference type="NCBI Taxonomy" id="320662"/>
    <lineage>
        <taxon>Bacteria</taxon>
        <taxon>Pseudomonadati</taxon>
        <taxon>Pseudomonadota</taxon>
        <taxon>Alphaproteobacteria</taxon>
        <taxon>Rhodobacterales</taxon>
        <taxon>Paracoccaceae</taxon>
        <taxon>Rhodovulum</taxon>
    </lineage>
</organism>
<name>A0A4R2Q696_9RHOB</name>
<evidence type="ECO:0000256" key="1">
    <source>
        <dbReference type="ARBA" id="ARBA00004651"/>
    </source>
</evidence>
<feature type="transmembrane region" description="Helical" evidence="6">
    <location>
        <begin position="66"/>
        <end position="84"/>
    </location>
</feature>
<keyword evidence="4 6" id="KW-1133">Transmembrane helix</keyword>
<keyword evidence="3 6" id="KW-0812">Transmembrane</keyword>
<protein>
    <submittedName>
        <fullName evidence="7">Lipopolysaccharide export system permease protein</fullName>
    </submittedName>
</protein>
<evidence type="ECO:0000313" key="7">
    <source>
        <dbReference type="EMBL" id="TCP42281.1"/>
    </source>
</evidence>
<dbReference type="PANTHER" id="PTHR33529:SF6">
    <property type="entry name" value="YJGP_YJGQ FAMILY PERMEASE"/>
    <property type="match status" value="1"/>
</dbReference>
<dbReference type="Pfam" id="PF03739">
    <property type="entry name" value="LptF_LptG"/>
    <property type="match status" value="1"/>
</dbReference>
<accession>A0A4R2Q696</accession>
<evidence type="ECO:0000313" key="8">
    <source>
        <dbReference type="Proteomes" id="UP000294835"/>
    </source>
</evidence>
<dbReference type="Proteomes" id="UP000294835">
    <property type="component" value="Unassembled WGS sequence"/>
</dbReference>
<gene>
    <name evidence="7" type="ORF">EV662_103188</name>
</gene>
<dbReference type="InterPro" id="IPR030922">
    <property type="entry name" value="LptF"/>
</dbReference>
<dbReference type="EMBL" id="SLXP01000003">
    <property type="protein sequence ID" value="TCP42281.1"/>
    <property type="molecule type" value="Genomic_DNA"/>
</dbReference>
<evidence type="ECO:0000256" key="5">
    <source>
        <dbReference type="ARBA" id="ARBA00023136"/>
    </source>
</evidence>
<dbReference type="GO" id="GO:0055085">
    <property type="term" value="P:transmembrane transport"/>
    <property type="evidence" value="ECO:0007669"/>
    <property type="project" value="InterPro"/>
</dbReference>
<feature type="transmembrane region" description="Helical" evidence="6">
    <location>
        <begin position="12"/>
        <end position="35"/>
    </location>
</feature>
<dbReference type="InterPro" id="IPR005495">
    <property type="entry name" value="LptG/LptF_permease"/>
</dbReference>
<dbReference type="NCBIfam" id="TIGR04407">
    <property type="entry name" value="LptF_YjgP"/>
    <property type="match status" value="1"/>
</dbReference>
<dbReference type="GO" id="GO:0015920">
    <property type="term" value="P:lipopolysaccharide transport"/>
    <property type="evidence" value="ECO:0007669"/>
    <property type="project" value="TreeGrafter"/>
</dbReference>
<sequence>MSLGGHVPRFDRYLLAQLTILFGFFALVLVSIYWVNRGVSLFEQLIGDGQSALVFLEFAALTLPNVIRLVLPIAAFAATVYVVNRMISESELVVMQALGCSPWRLARPVLVFGLLVAAPIAVLTHVLVPASRAQLDERRDEISRDIAAQFLSEGQFLHPARGVTLYIREITERGELRDIYLSDARSPETRVTYTAKRALLVDGETGPKLVMFDGMAQSLKRADRRLATTSFADFAYDIGALIDTARIRPPRLEVMPTAALLNPTDEMIEATGEPRAVFLYEGHARNAQPLLAVAGALIGYGALLVGGFSRFGVGRQVLMAIILLIGVNLLNNAAADIAQSNAALWPVTYLAPLIGTGIGAAMIWASARRRSVPSGAATTGRGEVRP</sequence>
<feature type="transmembrane region" description="Helical" evidence="6">
    <location>
        <begin position="287"/>
        <end position="305"/>
    </location>
</feature>
<dbReference type="GO" id="GO:0043190">
    <property type="term" value="C:ATP-binding cassette (ABC) transporter complex"/>
    <property type="evidence" value="ECO:0007669"/>
    <property type="project" value="InterPro"/>
</dbReference>
<keyword evidence="8" id="KW-1185">Reference proteome</keyword>
<proteinExistence type="predicted"/>
<evidence type="ECO:0000256" key="2">
    <source>
        <dbReference type="ARBA" id="ARBA00022475"/>
    </source>
</evidence>
<keyword evidence="2" id="KW-1003">Cell membrane</keyword>
<feature type="transmembrane region" description="Helical" evidence="6">
    <location>
        <begin position="347"/>
        <end position="365"/>
    </location>
</feature>
<comment type="subcellular location">
    <subcellularLocation>
        <location evidence="1">Cell membrane</location>
        <topology evidence="1">Multi-pass membrane protein</topology>
    </subcellularLocation>
</comment>
<dbReference type="AlphaFoldDB" id="A0A4R2Q696"/>
<keyword evidence="5 6" id="KW-0472">Membrane</keyword>
<evidence type="ECO:0000256" key="4">
    <source>
        <dbReference type="ARBA" id="ARBA00022989"/>
    </source>
</evidence>
<feature type="transmembrane region" description="Helical" evidence="6">
    <location>
        <begin position="105"/>
        <end position="128"/>
    </location>
</feature>
<evidence type="ECO:0000256" key="6">
    <source>
        <dbReference type="SAM" id="Phobius"/>
    </source>
</evidence>